<dbReference type="Proteomes" id="UP000466931">
    <property type="component" value="Chromosome"/>
</dbReference>
<organism evidence="1 2">
    <name type="scientific">Mycolicibacterium confluentis</name>
    <dbReference type="NCBI Taxonomy" id="28047"/>
    <lineage>
        <taxon>Bacteria</taxon>
        <taxon>Bacillati</taxon>
        <taxon>Actinomycetota</taxon>
        <taxon>Actinomycetes</taxon>
        <taxon>Mycobacteriales</taxon>
        <taxon>Mycobacteriaceae</taxon>
        <taxon>Mycolicibacterium</taxon>
    </lineage>
</organism>
<accession>A0A7I7XZ19</accession>
<reference evidence="1" key="2">
    <citation type="submission" date="2020-02" db="EMBL/GenBank/DDBJ databases">
        <authorList>
            <person name="Matsumoto Y."/>
            <person name="Motooka D."/>
            <person name="Nakamura S."/>
        </authorList>
    </citation>
    <scope>NUCLEOTIDE SEQUENCE</scope>
    <source>
        <strain evidence="1">JCM 13671</strain>
    </source>
</reference>
<dbReference type="RefSeq" id="WP_085148089.1">
    <property type="nucleotide sequence ID" value="NZ_AP022612.1"/>
</dbReference>
<name>A0A7I7XZ19_9MYCO</name>
<keyword evidence="2" id="KW-1185">Reference proteome</keyword>
<dbReference type="EMBL" id="AP022612">
    <property type="protein sequence ID" value="BBZ34539.1"/>
    <property type="molecule type" value="Genomic_DNA"/>
</dbReference>
<dbReference type="OrthoDB" id="9803163at2"/>
<protein>
    <submittedName>
        <fullName evidence="1">Uncharacterized protein</fullName>
    </submittedName>
</protein>
<evidence type="ECO:0000313" key="1">
    <source>
        <dbReference type="EMBL" id="BBZ34539.1"/>
    </source>
</evidence>
<proteinExistence type="predicted"/>
<gene>
    <name evidence="1" type="ORF">MCNF_31440</name>
</gene>
<evidence type="ECO:0000313" key="2">
    <source>
        <dbReference type="Proteomes" id="UP000466931"/>
    </source>
</evidence>
<reference evidence="1" key="1">
    <citation type="journal article" date="2019" name="Emerg. Microbes Infect.">
        <title>Comprehensive subspecies identification of 175 nontuberculous mycobacteria species based on 7547 genomic profiles.</title>
        <authorList>
            <person name="Matsumoto Y."/>
            <person name="Kinjo T."/>
            <person name="Motooka D."/>
            <person name="Nabeya D."/>
            <person name="Jung N."/>
            <person name="Uechi K."/>
            <person name="Horii T."/>
            <person name="Iida T."/>
            <person name="Fujita J."/>
            <person name="Nakamura S."/>
        </authorList>
    </citation>
    <scope>NUCLEOTIDE SEQUENCE [LARGE SCALE GENOMIC DNA]</scope>
    <source>
        <strain evidence="1">JCM 13671</strain>
    </source>
</reference>
<sequence>MTDVDRTRRRYIEPETTLSTYRYLRISLVSAVAALIASVVITRLASGVPQDSVSAYYYTVSHSIFVASLGATGLGLIVYKGEAITEDMLLNFAGFMAFVVALVPTGRPACQDPDPRACGLWLPSSADTDVPIPNNIFALLIAVAVGYAFFVVVDAVQGNPRATRPRRAKLEVAVRVLGGAVVVFGVVVLIVSPQTFADKAHGYAAIAMFVAMTGVVCHYALWAETGKYSAIYTATAMLMVIGVVWAVVCLFTKGPVFWPEVLLIASFATFWITQTFDLWPQEHKYADEADAMERAQP</sequence>
<dbReference type="AlphaFoldDB" id="A0A7I7XZ19"/>